<reference evidence="2 3" key="1">
    <citation type="submission" date="2017-05" db="EMBL/GenBank/DDBJ databases">
        <authorList>
            <person name="Varghese N."/>
            <person name="Submissions S."/>
        </authorList>
    </citation>
    <scope>NUCLEOTIDE SEQUENCE [LARGE SCALE GENOMIC DNA]</scope>
    <source>
        <strain evidence="2 3">DSM 28009</strain>
    </source>
</reference>
<feature type="compositionally biased region" description="Low complexity" evidence="1">
    <location>
        <begin position="60"/>
        <end position="73"/>
    </location>
</feature>
<dbReference type="EMBL" id="FXTE01000001">
    <property type="protein sequence ID" value="SMO38056.1"/>
    <property type="molecule type" value="Genomic_DNA"/>
</dbReference>
<sequence>MNANRIIDMIVRQVMRRLVTKGVDKGFDMASRVGQKSGQEQPPHESSGASDQLQADGNRQRQNMRQAQRVANQMRRFIRF</sequence>
<proteinExistence type="predicted"/>
<dbReference type="AlphaFoldDB" id="A0A521ATC1"/>
<feature type="region of interest" description="Disordered" evidence="1">
    <location>
        <begin position="29"/>
        <end position="80"/>
    </location>
</feature>
<accession>A0A521ATC1</accession>
<name>A0A521ATC1_9RHOB</name>
<organism evidence="2 3">
    <name type="scientific">Ruegeria faecimaris</name>
    <dbReference type="NCBI Taxonomy" id="686389"/>
    <lineage>
        <taxon>Bacteria</taxon>
        <taxon>Pseudomonadati</taxon>
        <taxon>Pseudomonadota</taxon>
        <taxon>Alphaproteobacteria</taxon>
        <taxon>Rhodobacterales</taxon>
        <taxon>Roseobacteraceae</taxon>
        <taxon>Ruegeria</taxon>
    </lineage>
</organism>
<evidence type="ECO:0000313" key="2">
    <source>
        <dbReference type="EMBL" id="SMO38056.1"/>
    </source>
</evidence>
<evidence type="ECO:0000313" key="3">
    <source>
        <dbReference type="Proteomes" id="UP000319555"/>
    </source>
</evidence>
<keyword evidence="3" id="KW-1185">Reference proteome</keyword>
<feature type="compositionally biased region" description="Polar residues" evidence="1">
    <location>
        <begin position="47"/>
        <end position="57"/>
    </location>
</feature>
<dbReference type="OrthoDB" id="7876991at2"/>
<dbReference type="RefSeq" id="WP_142633348.1">
    <property type="nucleotide sequence ID" value="NZ_FXTE01000001.1"/>
</dbReference>
<dbReference type="Proteomes" id="UP000319555">
    <property type="component" value="Unassembled WGS sequence"/>
</dbReference>
<protein>
    <submittedName>
        <fullName evidence="2">Uncharacterized protein</fullName>
    </submittedName>
</protein>
<evidence type="ECO:0000256" key="1">
    <source>
        <dbReference type="SAM" id="MobiDB-lite"/>
    </source>
</evidence>
<gene>
    <name evidence="2" type="ORF">SAMN06265380_101312</name>
</gene>